<feature type="signal peptide" evidence="1">
    <location>
        <begin position="1"/>
        <end position="19"/>
    </location>
</feature>
<accession>A0A914ZGD9</accession>
<keyword evidence="1" id="KW-0732">Signal</keyword>
<sequence length="107" mass="12122">MTDLLIASYMLLLGVFAQGENEGQAFDQFKWARWEERTIDCTSHELKDDCILMAPNAKTYRDPTKYKCRREPMPQNSWNTLASNSTTRLSCPIGCEPDADLSVSALV</sequence>
<dbReference type="Proteomes" id="UP000887569">
    <property type="component" value="Unplaced"/>
</dbReference>
<reference evidence="3" key="1">
    <citation type="submission" date="2022-11" db="UniProtKB">
        <authorList>
            <consortium name="WormBaseParasite"/>
        </authorList>
    </citation>
    <scope>IDENTIFICATION</scope>
</reference>
<organism evidence="2 3">
    <name type="scientific">Parascaris univalens</name>
    <name type="common">Nematode worm</name>
    <dbReference type="NCBI Taxonomy" id="6257"/>
    <lineage>
        <taxon>Eukaryota</taxon>
        <taxon>Metazoa</taxon>
        <taxon>Ecdysozoa</taxon>
        <taxon>Nematoda</taxon>
        <taxon>Chromadorea</taxon>
        <taxon>Rhabditida</taxon>
        <taxon>Spirurina</taxon>
        <taxon>Ascaridomorpha</taxon>
        <taxon>Ascaridoidea</taxon>
        <taxon>Ascarididae</taxon>
        <taxon>Parascaris</taxon>
    </lineage>
</organism>
<evidence type="ECO:0000256" key="1">
    <source>
        <dbReference type="SAM" id="SignalP"/>
    </source>
</evidence>
<dbReference type="AlphaFoldDB" id="A0A914ZGD9"/>
<evidence type="ECO:0000313" key="2">
    <source>
        <dbReference type="Proteomes" id="UP000887569"/>
    </source>
</evidence>
<name>A0A914ZGD9_PARUN</name>
<protein>
    <submittedName>
        <fullName evidence="3">Secreted protein</fullName>
    </submittedName>
</protein>
<keyword evidence="2" id="KW-1185">Reference proteome</keyword>
<dbReference type="WBParaSite" id="PgB03_g151_t01">
    <property type="protein sequence ID" value="PgB03_g151_t01"/>
    <property type="gene ID" value="PgB03_g151"/>
</dbReference>
<evidence type="ECO:0000313" key="3">
    <source>
        <dbReference type="WBParaSite" id="PgB03_g151_t01"/>
    </source>
</evidence>
<feature type="chain" id="PRO_5036918775" evidence="1">
    <location>
        <begin position="20"/>
        <end position="107"/>
    </location>
</feature>
<proteinExistence type="predicted"/>